<dbReference type="SUPFAM" id="SSF52418">
    <property type="entry name" value="Nucleoside phosphorylase/phosphoribosyltransferase catalytic domain"/>
    <property type="match status" value="1"/>
</dbReference>
<evidence type="ECO:0000313" key="6">
    <source>
        <dbReference type="EMBL" id="GHO94491.1"/>
    </source>
</evidence>
<dbReference type="NCBIfam" id="TIGR02644">
    <property type="entry name" value="Y_phosphoryl"/>
    <property type="match status" value="1"/>
</dbReference>
<dbReference type="Pfam" id="PF00591">
    <property type="entry name" value="Glycos_transf_3"/>
    <property type="match status" value="1"/>
</dbReference>
<protein>
    <submittedName>
        <fullName evidence="6">Thymidine phosphorylase</fullName>
    </submittedName>
</protein>
<gene>
    <name evidence="6" type="ORF">KSF_045390</name>
</gene>
<dbReference type="NCBIfam" id="NF004490">
    <property type="entry name" value="PRK05820.1"/>
    <property type="match status" value="1"/>
</dbReference>
<dbReference type="GO" id="GO:0004645">
    <property type="term" value="F:1,4-alpha-oligoglucan phosphorylase activity"/>
    <property type="evidence" value="ECO:0007669"/>
    <property type="project" value="InterPro"/>
</dbReference>
<dbReference type="GO" id="GO:0005829">
    <property type="term" value="C:cytosol"/>
    <property type="evidence" value="ECO:0007669"/>
    <property type="project" value="TreeGrafter"/>
</dbReference>
<dbReference type="GO" id="GO:0009032">
    <property type="term" value="F:thymidine phosphorylase activity"/>
    <property type="evidence" value="ECO:0007669"/>
    <property type="project" value="TreeGrafter"/>
</dbReference>
<dbReference type="InterPro" id="IPR000053">
    <property type="entry name" value="Thymidine/pyrmidine_PPase"/>
</dbReference>
<sequence length="436" mass="46330">MQIVELISKKRDGEALTTEQIDWLIDQYTRDTIPDYQMAAWLMAVYWRGMDARETSDLTLAMMRSGEQLRVRDIVTPVVDKHSTGGVGDKVTLAVAPLTAACGVAVSKMTGRGLGHTGGTVDKLEAIDGFRATLSRTEFIDILTKHNIVLAGQSQDLAPADGKMYALRDVTATVSSLSLIATSIMSKKLAIGSSHLLLDVKFGSGAFMKTQEQARELAVAMVEIGKLAGMHTVAAITSMEQPLGYAVGNALEMAEAIKILHGRGPRDISELCYHEVAELLVMTGNAPGMSEAKQQVERAVRSGAGVAKLAEVIAAQGGDAGQVEQPSLLPAAPVRSMVVAPRSGYIAGIDAEKIGLVSMSLGAGRFKKGDPIDHRTGLILQAKLGDQLRAGEPLVEVHARTESEAESVHDALLACYRWSEASVTAGPLIGEVIHPS</sequence>
<keyword evidence="4" id="KW-0808">Transferase</keyword>
<dbReference type="InterPro" id="IPR000312">
    <property type="entry name" value="Glycosyl_Trfase_fam3"/>
</dbReference>
<dbReference type="Gene3D" id="1.20.970.10">
    <property type="entry name" value="Transferase, Pyrimidine Nucleoside Phosphorylase, Chain C"/>
    <property type="match status" value="1"/>
</dbReference>
<dbReference type="SMART" id="SM00941">
    <property type="entry name" value="PYNP_C"/>
    <property type="match status" value="1"/>
</dbReference>
<evidence type="ECO:0000259" key="5">
    <source>
        <dbReference type="SMART" id="SM00941"/>
    </source>
</evidence>
<dbReference type="PIRSF" id="PIRSF000478">
    <property type="entry name" value="TP_PyNP"/>
    <property type="match status" value="1"/>
</dbReference>
<feature type="domain" description="Pyrimidine nucleoside phosphorylase C-terminal" evidence="5">
    <location>
        <begin position="345"/>
        <end position="419"/>
    </location>
</feature>
<name>A0A8J3ISH9_9CHLR</name>
<accession>A0A8J3ISH9</accession>
<dbReference type="InterPro" id="IPR036566">
    <property type="entry name" value="PYNP-like_C_sf"/>
</dbReference>
<dbReference type="Pfam" id="PF07831">
    <property type="entry name" value="PYNP_C"/>
    <property type="match status" value="1"/>
</dbReference>
<dbReference type="Gene3D" id="3.40.1030.10">
    <property type="entry name" value="Nucleoside phosphorylase/phosphoribosyltransferase catalytic domain"/>
    <property type="match status" value="1"/>
</dbReference>
<dbReference type="Pfam" id="PF02885">
    <property type="entry name" value="Glycos_trans_3N"/>
    <property type="match status" value="1"/>
</dbReference>
<dbReference type="InterPro" id="IPR018090">
    <property type="entry name" value="Pyrmidine_PPas_bac/euk"/>
</dbReference>
<dbReference type="Proteomes" id="UP000597444">
    <property type="component" value="Unassembled WGS sequence"/>
</dbReference>
<organism evidence="6 7">
    <name type="scientific">Reticulibacter mediterranei</name>
    <dbReference type="NCBI Taxonomy" id="2778369"/>
    <lineage>
        <taxon>Bacteria</taxon>
        <taxon>Bacillati</taxon>
        <taxon>Chloroflexota</taxon>
        <taxon>Ktedonobacteria</taxon>
        <taxon>Ktedonobacterales</taxon>
        <taxon>Reticulibacteraceae</taxon>
        <taxon>Reticulibacter</taxon>
    </lineage>
</organism>
<dbReference type="FunFam" id="3.40.1030.10:FF:000003">
    <property type="entry name" value="Pyrimidine-nucleoside phosphorylase"/>
    <property type="match status" value="1"/>
</dbReference>
<dbReference type="Gene3D" id="3.90.1170.30">
    <property type="entry name" value="Pyrimidine nucleoside phosphorylase-like, C-terminal domain"/>
    <property type="match status" value="1"/>
</dbReference>
<dbReference type="GO" id="GO:0006213">
    <property type="term" value="P:pyrimidine nucleoside metabolic process"/>
    <property type="evidence" value="ECO:0007669"/>
    <property type="project" value="InterPro"/>
</dbReference>
<evidence type="ECO:0000256" key="3">
    <source>
        <dbReference type="ARBA" id="ARBA00022676"/>
    </source>
</evidence>
<comment type="caution">
    <text evidence="6">The sequence shown here is derived from an EMBL/GenBank/DDBJ whole genome shotgun (WGS) entry which is preliminary data.</text>
</comment>
<evidence type="ECO:0000256" key="1">
    <source>
        <dbReference type="ARBA" id="ARBA00006915"/>
    </source>
</evidence>
<dbReference type="SUPFAM" id="SSF54680">
    <property type="entry name" value="Pyrimidine nucleoside phosphorylase C-terminal domain"/>
    <property type="match status" value="1"/>
</dbReference>
<evidence type="ECO:0000256" key="4">
    <source>
        <dbReference type="ARBA" id="ARBA00022679"/>
    </source>
</evidence>
<dbReference type="EMBL" id="BNJK01000001">
    <property type="protein sequence ID" value="GHO94491.1"/>
    <property type="molecule type" value="Genomic_DNA"/>
</dbReference>
<dbReference type="PANTHER" id="PTHR10515">
    <property type="entry name" value="THYMIDINE PHOSPHORYLASE"/>
    <property type="match status" value="1"/>
</dbReference>
<dbReference type="InterPro" id="IPR017459">
    <property type="entry name" value="Glycosyl_Trfase_fam3_N_dom"/>
</dbReference>
<dbReference type="RefSeq" id="WP_220205226.1">
    <property type="nucleotide sequence ID" value="NZ_BNJK01000001.1"/>
</dbReference>
<comment type="similarity">
    <text evidence="1">Belongs to the thymidine/pyrimidine-nucleoside phosphorylase family.</text>
</comment>
<evidence type="ECO:0000313" key="7">
    <source>
        <dbReference type="Proteomes" id="UP000597444"/>
    </source>
</evidence>
<evidence type="ECO:0000256" key="2">
    <source>
        <dbReference type="ARBA" id="ARBA00011738"/>
    </source>
</evidence>
<dbReference type="SUPFAM" id="SSF47648">
    <property type="entry name" value="Nucleoside phosphorylase/phosphoribosyltransferase N-terminal domain"/>
    <property type="match status" value="1"/>
</dbReference>
<dbReference type="InterPro" id="IPR036320">
    <property type="entry name" value="Glycosyl_Trfase_fam3_N_dom_sf"/>
</dbReference>
<keyword evidence="7" id="KW-1185">Reference proteome</keyword>
<comment type="subunit">
    <text evidence="2">Homodimer.</text>
</comment>
<dbReference type="GO" id="GO:0006206">
    <property type="term" value="P:pyrimidine nucleobase metabolic process"/>
    <property type="evidence" value="ECO:0007669"/>
    <property type="project" value="InterPro"/>
</dbReference>
<dbReference type="PANTHER" id="PTHR10515:SF0">
    <property type="entry name" value="THYMIDINE PHOSPHORYLASE"/>
    <property type="match status" value="1"/>
</dbReference>
<reference evidence="6" key="1">
    <citation type="submission" date="2020-10" db="EMBL/GenBank/DDBJ databases">
        <title>Taxonomic study of unclassified bacteria belonging to the class Ktedonobacteria.</title>
        <authorList>
            <person name="Yabe S."/>
            <person name="Wang C.M."/>
            <person name="Zheng Y."/>
            <person name="Sakai Y."/>
            <person name="Cavaletti L."/>
            <person name="Monciardini P."/>
            <person name="Donadio S."/>
        </authorList>
    </citation>
    <scope>NUCLEOTIDE SEQUENCE</scope>
    <source>
        <strain evidence="6">ID150040</strain>
    </source>
</reference>
<dbReference type="InterPro" id="IPR035902">
    <property type="entry name" value="Nuc_phospho_transferase"/>
</dbReference>
<proteinExistence type="inferred from homology"/>
<dbReference type="InterPro" id="IPR013102">
    <property type="entry name" value="PYNP_C"/>
</dbReference>
<dbReference type="AlphaFoldDB" id="A0A8J3ISH9"/>
<keyword evidence="3" id="KW-0328">Glycosyltransferase</keyword>